<accession>A0A8D8ABE8</accession>
<keyword evidence="1" id="KW-0472">Membrane</keyword>
<dbReference type="AlphaFoldDB" id="A0A8D8ABE8"/>
<keyword evidence="1" id="KW-0812">Transmembrane</keyword>
<name>A0A8D8ABE8_CULPI</name>
<evidence type="ECO:0000313" key="2">
    <source>
        <dbReference type="EMBL" id="CAG6453954.1"/>
    </source>
</evidence>
<sequence length="116" mass="12974">MVPLDPSNQAALIVCCCCWSCCSTTSRRSLWFFALPLMLTLRLLIFLSGVIKSSPTPTSPLPLQPNIRNILIKSSHNVIHQTREQLADSSLLRLHLIHTTTHARLQNRLPVGSQHP</sequence>
<organism evidence="2">
    <name type="scientific">Culex pipiens</name>
    <name type="common">House mosquito</name>
    <dbReference type="NCBI Taxonomy" id="7175"/>
    <lineage>
        <taxon>Eukaryota</taxon>
        <taxon>Metazoa</taxon>
        <taxon>Ecdysozoa</taxon>
        <taxon>Arthropoda</taxon>
        <taxon>Hexapoda</taxon>
        <taxon>Insecta</taxon>
        <taxon>Pterygota</taxon>
        <taxon>Neoptera</taxon>
        <taxon>Endopterygota</taxon>
        <taxon>Diptera</taxon>
        <taxon>Nematocera</taxon>
        <taxon>Culicoidea</taxon>
        <taxon>Culicidae</taxon>
        <taxon>Culicinae</taxon>
        <taxon>Culicini</taxon>
        <taxon>Culex</taxon>
        <taxon>Culex</taxon>
    </lineage>
</organism>
<proteinExistence type="predicted"/>
<keyword evidence="1" id="KW-1133">Transmembrane helix</keyword>
<reference evidence="2" key="1">
    <citation type="submission" date="2021-05" db="EMBL/GenBank/DDBJ databases">
        <authorList>
            <person name="Alioto T."/>
            <person name="Alioto T."/>
            <person name="Gomez Garrido J."/>
        </authorList>
    </citation>
    <scope>NUCLEOTIDE SEQUENCE</scope>
</reference>
<protein>
    <submittedName>
        <fullName evidence="2">(northern house mosquito) hypothetical protein</fullName>
    </submittedName>
</protein>
<evidence type="ECO:0000256" key="1">
    <source>
        <dbReference type="SAM" id="Phobius"/>
    </source>
</evidence>
<feature type="transmembrane region" description="Helical" evidence="1">
    <location>
        <begin position="30"/>
        <end position="51"/>
    </location>
</feature>
<dbReference type="EMBL" id="HBUE01024164">
    <property type="protein sequence ID" value="CAG6453954.1"/>
    <property type="molecule type" value="Transcribed_RNA"/>
</dbReference>